<dbReference type="InterPro" id="IPR050834">
    <property type="entry name" value="Glycosyltransf_2"/>
</dbReference>
<accession>A0A1H8NU21</accession>
<feature type="domain" description="Glycosyltransferase 2-like" evidence="1">
    <location>
        <begin position="2"/>
        <end position="93"/>
    </location>
</feature>
<name>A0A1H8NU21_9HYPH</name>
<dbReference type="InterPro" id="IPR001173">
    <property type="entry name" value="Glyco_trans_2-like"/>
</dbReference>
<evidence type="ECO:0000313" key="4">
    <source>
        <dbReference type="Proteomes" id="UP000183063"/>
    </source>
</evidence>
<dbReference type="Gene3D" id="3.90.550.10">
    <property type="entry name" value="Spore Coat Polysaccharide Biosynthesis Protein SpsA, Chain A"/>
    <property type="match status" value="1"/>
</dbReference>
<reference evidence="2" key="1">
    <citation type="submission" date="2016-10" db="EMBL/GenBank/DDBJ databases">
        <authorList>
            <person name="de Groot N.N."/>
        </authorList>
    </citation>
    <scope>NUCLEOTIDE SEQUENCE [LARGE SCALE GENOMIC DNA]</scope>
    <source>
        <strain evidence="2">CCBAU85039</strain>
    </source>
</reference>
<dbReference type="PANTHER" id="PTHR43685">
    <property type="entry name" value="GLYCOSYLTRANSFERASE"/>
    <property type="match status" value="1"/>
</dbReference>
<dbReference type="EMBL" id="FOCV01000015">
    <property type="protein sequence ID" value="SEO33135.1"/>
    <property type="molecule type" value="Genomic_DNA"/>
</dbReference>
<dbReference type="PANTHER" id="PTHR43685:SF11">
    <property type="entry name" value="GLYCOSYLTRANSFERASE TAGX-RELATED"/>
    <property type="match status" value="1"/>
</dbReference>
<dbReference type="AlphaFoldDB" id="A0A1H8NU21"/>
<evidence type="ECO:0000313" key="5">
    <source>
        <dbReference type="Proteomes" id="UP000198939"/>
    </source>
</evidence>
<sequence length="210" mass="24231">MDGGSSDGSVDVIRSWEHRLAGWRSRPDEGQAAAINEGIARGTAPFVCWLNSDDWFLPGGLNCLLRELESEKSAPAAYGRSWNFIENTGKRFPVWVEPFSERRLALRCIVSQPATLIRRSAWETAGGLDASLHMVMDYDLWWKLFKRIGPLHYVNEFVAVNREHELTKTRTLRRRHYCEAIAIVRKYHGSVPLKWWLLQPYAVWYKALRG</sequence>
<keyword evidence="5" id="KW-1185">Reference proteome</keyword>
<proteinExistence type="predicted"/>
<dbReference type="STRING" id="501024.RTCCBAU85039_3626"/>
<dbReference type="Proteomes" id="UP000198939">
    <property type="component" value="Unassembled WGS sequence"/>
</dbReference>
<evidence type="ECO:0000259" key="1">
    <source>
        <dbReference type="Pfam" id="PF00535"/>
    </source>
</evidence>
<gene>
    <name evidence="2" type="primary">kfoC</name>
    <name evidence="2" type="ORF">RTCCBAU85039_3626</name>
    <name evidence="3" type="ORF">SAMN05216228_101582</name>
</gene>
<reference evidence="4" key="2">
    <citation type="submission" date="2016-10" db="EMBL/GenBank/DDBJ databases">
        <authorList>
            <person name="Wibberg D."/>
        </authorList>
    </citation>
    <scope>NUCLEOTIDE SEQUENCE [LARGE SCALE GENOMIC DNA]</scope>
</reference>
<protein>
    <submittedName>
        <fullName evidence="2">Chondroitin polymerase</fullName>
    </submittedName>
</protein>
<dbReference type="Pfam" id="PF00535">
    <property type="entry name" value="Glycos_transf_2"/>
    <property type="match status" value="1"/>
</dbReference>
<reference evidence="3 5" key="3">
    <citation type="submission" date="2016-10" db="EMBL/GenBank/DDBJ databases">
        <authorList>
            <person name="Varghese N."/>
            <person name="Submissions S."/>
        </authorList>
    </citation>
    <scope>NUCLEOTIDE SEQUENCE [LARGE SCALE GENOMIC DNA]</scope>
    <source>
        <strain evidence="3 5">CGMCC 1.7071</strain>
    </source>
</reference>
<evidence type="ECO:0000313" key="2">
    <source>
        <dbReference type="EMBL" id="SEI00311.1"/>
    </source>
</evidence>
<dbReference type="InterPro" id="IPR029044">
    <property type="entry name" value="Nucleotide-diphossugar_trans"/>
</dbReference>
<dbReference type="SUPFAM" id="SSF53448">
    <property type="entry name" value="Nucleotide-diphospho-sugar transferases"/>
    <property type="match status" value="1"/>
</dbReference>
<dbReference type="Proteomes" id="UP000183063">
    <property type="component" value="Unassembled WGS sequence"/>
</dbReference>
<organism evidence="2 4">
    <name type="scientific">Rhizobium tibeticum</name>
    <dbReference type="NCBI Taxonomy" id="501024"/>
    <lineage>
        <taxon>Bacteria</taxon>
        <taxon>Pseudomonadati</taxon>
        <taxon>Pseudomonadota</taxon>
        <taxon>Alphaproteobacteria</taxon>
        <taxon>Hyphomicrobiales</taxon>
        <taxon>Rhizobiaceae</taxon>
        <taxon>Rhizobium/Agrobacterium group</taxon>
        <taxon>Rhizobium</taxon>
    </lineage>
</organism>
<evidence type="ECO:0000313" key="3">
    <source>
        <dbReference type="EMBL" id="SEO33135.1"/>
    </source>
</evidence>
<dbReference type="EMBL" id="FNXB01000018">
    <property type="protein sequence ID" value="SEI00311.1"/>
    <property type="molecule type" value="Genomic_DNA"/>
</dbReference>